<dbReference type="HOGENOM" id="CLU_092688_6_1_0"/>
<keyword evidence="3" id="KW-1185">Reference proteome</keyword>
<dbReference type="SUPFAM" id="SSF81301">
    <property type="entry name" value="Nucleotidyltransferase"/>
    <property type="match status" value="1"/>
</dbReference>
<proteinExistence type="inferred from homology"/>
<dbReference type="Pfam" id="PF02410">
    <property type="entry name" value="RsfS"/>
    <property type="match status" value="1"/>
</dbReference>
<dbReference type="EMBL" id="CP001230">
    <property type="protein sequence ID" value="ACO03849.1"/>
    <property type="molecule type" value="Genomic_DNA"/>
</dbReference>
<dbReference type="STRING" id="123214.PERMA_0996"/>
<accession>C0QQ36</accession>
<protein>
    <submittedName>
        <fullName evidence="2">Development gene iojAP superfamily protein</fullName>
    </submittedName>
</protein>
<dbReference type="InterPro" id="IPR043519">
    <property type="entry name" value="NT_sf"/>
</dbReference>
<dbReference type="PANTHER" id="PTHR21043">
    <property type="entry name" value="IOJAP SUPERFAMILY ORTHOLOG"/>
    <property type="match status" value="1"/>
</dbReference>
<gene>
    <name evidence="2" type="ordered locus">PERMA_0996</name>
</gene>
<dbReference type="eggNOG" id="COG0799">
    <property type="taxonomic scope" value="Bacteria"/>
</dbReference>
<dbReference type="Gene3D" id="3.30.460.10">
    <property type="entry name" value="Beta Polymerase, domain 2"/>
    <property type="match status" value="1"/>
</dbReference>
<dbReference type="KEGG" id="pmx:PERMA_0996"/>
<organism evidence="2 3">
    <name type="scientific">Persephonella marina (strain DSM 14350 / EX-H1)</name>
    <dbReference type="NCBI Taxonomy" id="123214"/>
    <lineage>
        <taxon>Bacteria</taxon>
        <taxon>Pseudomonadati</taxon>
        <taxon>Aquificota</taxon>
        <taxon>Aquificia</taxon>
        <taxon>Aquificales</taxon>
        <taxon>Hydrogenothermaceae</taxon>
        <taxon>Persephonella</taxon>
    </lineage>
</organism>
<evidence type="ECO:0000313" key="3">
    <source>
        <dbReference type="Proteomes" id="UP000001366"/>
    </source>
</evidence>
<dbReference type="GO" id="GO:0017148">
    <property type="term" value="P:negative regulation of translation"/>
    <property type="evidence" value="ECO:0007669"/>
    <property type="project" value="TreeGrafter"/>
</dbReference>
<dbReference type="Proteomes" id="UP000001366">
    <property type="component" value="Chromosome"/>
</dbReference>
<dbReference type="PANTHER" id="PTHR21043:SF0">
    <property type="entry name" value="MITOCHONDRIAL ASSEMBLY OF RIBOSOMAL LARGE SUBUNIT PROTEIN 1"/>
    <property type="match status" value="1"/>
</dbReference>
<dbReference type="InterPro" id="IPR004394">
    <property type="entry name" value="Iojap/RsfS/C7orf30"/>
</dbReference>
<name>C0QQ36_PERMH</name>
<dbReference type="PaxDb" id="123214-PERMA_0996"/>
<reference evidence="2 3" key="1">
    <citation type="journal article" date="2009" name="J. Bacteriol.">
        <title>Complete and draft genome sequences of six members of the Aquificales.</title>
        <authorList>
            <person name="Reysenbach A.L."/>
            <person name="Hamamura N."/>
            <person name="Podar M."/>
            <person name="Griffiths E."/>
            <person name="Ferreira S."/>
            <person name="Hochstein R."/>
            <person name="Heidelberg J."/>
            <person name="Johnson J."/>
            <person name="Mead D."/>
            <person name="Pohorille A."/>
            <person name="Sarmiento M."/>
            <person name="Schweighofer K."/>
            <person name="Seshadri R."/>
            <person name="Voytek M.A."/>
        </authorList>
    </citation>
    <scope>NUCLEOTIDE SEQUENCE [LARGE SCALE GENOMIC DNA]</scope>
    <source>
        <strain evidence="3">DSM 14350 / EX-H1</strain>
    </source>
</reference>
<evidence type="ECO:0000256" key="1">
    <source>
        <dbReference type="ARBA" id="ARBA00010574"/>
    </source>
</evidence>
<sequence length="94" mass="10653">MVLNIGKVSPIADYMIIITGDVPTHTKAICDEITQNLKKEGEIPAHVEGYNEGRWIAIDYGDVMVNIFIPEVREYYNLEWLWSDAPKVDIKTGS</sequence>
<dbReference type="GO" id="GO:0043023">
    <property type="term" value="F:ribosomal large subunit binding"/>
    <property type="evidence" value="ECO:0007669"/>
    <property type="project" value="TreeGrafter"/>
</dbReference>
<comment type="similarity">
    <text evidence="1">Belongs to the Iojap/RsfS family.</text>
</comment>
<evidence type="ECO:0000313" key="2">
    <source>
        <dbReference type="EMBL" id="ACO03849.1"/>
    </source>
</evidence>
<dbReference type="GO" id="GO:0090071">
    <property type="term" value="P:negative regulation of ribosome biogenesis"/>
    <property type="evidence" value="ECO:0007669"/>
    <property type="project" value="TreeGrafter"/>
</dbReference>
<dbReference type="NCBIfam" id="TIGR00090">
    <property type="entry name" value="rsfS_iojap_ybeB"/>
    <property type="match status" value="1"/>
</dbReference>
<dbReference type="AlphaFoldDB" id="C0QQ36"/>